<keyword evidence="12" id="KW-1185">Reference proteome</keyword>
<evidence type="ECO:0000256" key="3">
    <source>
        <dbReference type="ARBA" id="ARBA00010617"/>
    </source>
</evidence>
<evidence type="ECO:0000256" key="2">
    <source>
        <dbReference type="ARBA" id="ARBA00005179"/>
    </source>
</evidence>
<dbReference type="EMBL" id="KV428080">
    <property type="protein sequence ID" value="KZT37608.1"/>
    <property type="molecule type" value="Genomic_DNA"/>
</dbReference>
<comment type="similarity">
    <text evidence="3 10">Belongs to the cytochrome P450 family.</text>
</comment>
<dbReference type="SUPFAM" id="SSF48264">
    <property type="entry name" value="Cytochrome P450"/>
    <property type="match status" value="1"/>
</dbReference>
<dbReference type="PRINTS" id="PR00463">
    <property type="entry name" value="EP450I"/>
</dbReference>
<comment type="pathway">
    <text evidence="2">Secondary metabolite biosynthesis.</text>
</comment>
<dbReference type="Proteomes" id="UP000076798">
    <property type="component" value="Unassembled WGS sequence"/>
</dbReference>
<evidence type="ECO:0000313" key="11">
    <source>
        <dbReference type="EMBL" id="KZT37608.1"/>
    </source>
</evidence>
<dbReference type="InterPro" id="IPR050121">
    <property type="entry name" value="Cytochrome_P450_monoxygenase"/>
</dbReference>
<dbReference type="OrthoDB" id="1470350at2759"/>
<dbReference type="InterPro" id="IPR001128">
    <property type="entry name" value="Cyt_P450"/>
</dbReference>
<organism evidence="11 12">
    <name type="scientific">Sistotremastrum suecicum HHB10207 ss-3</name>
    <dbReference type="NCBI Taxonomy" id="1314776"/>
    <lineage>
        <taxon>Eukaryota</taxon>
        <taxon>Fungi</taxon>
        <taxon>Dikarya</taxon>
        <taxon>Basidiomycota</taxon>
        <taxon>Agaricomycotina</taxon>
        <taxon>Agaricomycetes</taxon>
        <taxon>Sistotremastrales</taxon>
        <taxon>Sistotremastraceae</taxon>
        <taxon>Sistotremastrum</taxon>
    </lineage>
</organism>
<name>A0A166CM18_9AGAM</name>
<evidence type="ECO:0000256" key="4">
    <source>
        <dbReference type="ARBA" id="ARBA00022617"/>
    </source>
</evidence>
<dbReference type="InterPro" id="IPR017972">
    <property type="entry name" value="Cyt_P450_CS"/>
</dbReference>
<dbReference type="Pfam" id="PF00067">
    <property type="entry name" value="p450"/>
    <property type="match status" value="1"/>
</dbReference>
<evidence type="ECO:0000256" key="1">
    <source>
        <dbReference type="ARBA" id="ARBA00001971"/>
    </source>
</evidence>
<dbReference type="PROSITE" id="PS00086">
    <property type="entry name" value="CYTOCHROME_P450"/>
    <property type="match status" value="1"/>
</dbReference>
<keyword evidence="4 9" id="KW-0349">Heme</keyword>
<comment type="cofactor">
    <cofactor evidence="1 9">
        <name>heme</name>
        <dbReference type="ChEBI" id="CHEBI:30413"/>
    </cofactor>
</comment>
<evidence type="ECO:0000256" key="6">
    <source>
        <dbReference type="ARBA" id="ARBA00023002"/>
    </source>
</evidence>
<accession>A0A166CM18</accession>
<dbReference type="PANTHER" id="PTHR24305">
    <property type="entry name" value="CYTOCHROME P450"/>
    <property type="match status" value="1"/>
</dbReference>
<dbReference type="InterPro" id="IPR002401">
    <property type="entry name" value="Cyt_P450_E_grp-I"/>
</dbReference>
<evidence type="ECO:0000256" key="8">
    <source>
        <dbReference type="ARBA" id="ARBA00023033"/>
    </source>
</evidence>
<evidence type="ECO:0000256" key="9">
    <source>
        <dbReference type="PIRSR" id="PIRSR602401-1"/>
    </source>
</evidence>
<keyword evidence="6 10" id="KW-0560">Oxidoreductase</keyword>
<keyword evidence="8 10" id="KW-0503">Monooxygenase</keyword>
<proteinExistence type="inferred from homology"/>
<dbReference type="STRING" id="1314776.A0A166CM18"/>
<dbReference type="GO" id="GO:0004497">
    <property type="term" value="F:monooxygenase activity"/>
    <property type="evidence" value="ECO:0007669"/>
    <property type="project" value="UniProtKB-KW"/>
</dbReference>
<keyword evidence="5 9" id="KW-0479">Metal-binding</keyword>
<evidence type="ECO:0000313" key="12">
    <source>
        <dbReference type="Proteomes" id="UP000076798"/>
    </source>
</evidence>
<dbReference type="GO" id="GO:0005506">
    <property type="term" value="F:iron ion binding"/>
    <property type="evidence" value="ECO:0007669"/>
    <property type="project" value="InterPro"/>
</dbReference>
<sequence length="524" mass="59631">MLGLVLLAIFALYVARRIYIVGRAYKLVGHIPGFFTLIEPSSPIGGTFPPSWWNLGLGFAWHQKAYLYKQFNSEVIRVIPILYGDANLYTCSADAMRQIKGTNSDWYKPAKAMQAIDVMGPNVVASEGEDWRRQRRIAAPAFNQRAYQLVWQETERTYRQMIKDEGWAIEKSVMVFDMSPHLRKIALFVISACGFGFPLNWSEPAITPEGKMSPREVITQVSINILLRHAIPPWLYHVSPSEKLKTIDTAYKTFDSLLHSMIDKRADEIRKLIGEGGGALEEKIQDIFGRLVLAQVQAGSKLSLNDQEIVGNAFIMMFAGHETTAHTLGATLAELALHEEEQEKIHKHIKKVIPEDREPIFEDYDNLEPVLAAFFEALRLFPAAYQTLRKAARDTTLPAGNMKRPGEMENIPVKEGSSIFLDLVGVCYNERNYPEPEKYMPSRWYGATDRFLAFSYGPRTCLGIKFANTEAVCFLTNLLREWKVEPLLQAGETKEQWKERVLSKPTLLVTMTLEDIPLKLVRRR</sequence>
<feature type="binding site" description="axial binding residue" evidence="9">
    <location>
        <position position="461"/>
    </location>
    <ligand>
        <name>heme</name>
        <dbReference type="ChEBI" id="CHEBI:30413"/>
    </ligand>
    <ligandPart>
        <name>Fe</name>
        <dbReference type="ChEBI" id="CHEBI:18248"/>
    </ligandPart>
</feature>
<dbReference type="AlphaFoldDB" id="A0A166CM18"/>
<dbReference type="GO" id="GO:0020037">
    <property type="term" value="F:heme binding"/>
    <property type="evidence" value="ECO:0007669"/>
    <property type="project" value="InterPro"/>
</dbReference>
<evidence type="ECO:0000256" key="7">
    <source>
        <dbReference type="ARBA" id="ARBA00023004"/>
    </source>
</evidence>
<evidence type="ECO:0000256" key="5">
    <source>
        <dbReference type="ARBA" id="ARBA00022723"/>
    </source>
</evidence>
<protein>
    <submittedName>
        <fullName evidence="11">Cytochrome P450</fullName>
    </submittedName>
</protein>
<reference evidence="11 12" key="1">
    <citation type="journal article" date="2016" name="Mol. Biol. Evol.">
        <title>Comparative Genomics of Early-Diverging Mushroom-Forming Fungi Provides Insights into the Origins of Lignocellulose Decay Capabilities.</title>
        <authorList>
            <person name="Nagy L.G."/>
            <person name="Riley R."/>
            <person name="Tritt A."/>
            <person name="Adam C."/>
            <person name="Daum C."/>
            <person name="Floudas D."/>
            <person name="Sun H."/>
            <person name="Yadav J.S."/>
            <person name="Pangilinan J."/>
            <person name="Larsson K.H."/>
            <person name="Matsuura K."/>
            <person name="Barry K."/>
            <person name="Labutti K."/>
            <person name="Kuo R."/>
            <person name="Ohm R.A."/>
            <person name="Bhattacharya S.S."/>
            <person name="Shirouzu T."/>
            <person name="Yoshinaga Y."/>
            <person name="Martin F.M."/>
            <person name="Grigoriev I.V."/>
            <person name="Hibbett D.S."/>
        </authorList>
    </citation>
    <scope>NUCLEOTIDE SEQUENCE [LARGE SCALE GENOMIC DNA]</scope>
    <source>
        <strain evidence="11 12">HHB10207 ss-3</strain>
    </source>
</reference>
<dbReference type="GO" id="GO:0016705">
    <property type="term" value="F:oxidoreductase activity, acting on paired donors, with incorporation or reduction of molecular oxygen"/>
    <property type="evidence" value="ECO:0007669"/>
    <property type="project" value="InterPro"/>
</dbReference>
<evidence type="ECO:0000256" key="10">
    <source>
        <dbReference type="RuleBase" id="RU000461"/>
    </source>
</evidence>
<dbReference type="Gene3D" id="1.10.630.10">
    <property type="entry name" value="Cytochrome P450"/>
    <property type="match status" value="1"/>
</dbReference>
<gene>
    <name evidence="11" type="ORF">SISSUDRAFT_1048240</name>
</gene>
<dbReference type="PANTHER" id="PTHR24305:SF166">
    <property type="entry name" value="CYTOCHROME P450 12A4, MITOCHONDRIAL-RELATED"/>
    <property type="match status" value="1"/>
</dbReference>
<dbReference type="InterPro" id="IPR036396">
    <property type="entry name" value="Cyt_P450_sf"/>
</dbReference>
<keyword evidence="7 9" id="KW-0408">Iron</keyword>
<dbReference type="PRINTS" id="PR00385">
    <property type="entry name" value="P450"/>
</dbReference>